<dbReference type="AlphaFoldDB" id="A0A1B1K5S1"/>
<organism evidence="1 2">
    <name type="scientific">Rhodococcus opacus</name>
    <name type="common">Nocardia opaca</name>
    <dbReference type="NCBI Taxonomy" id="37919"/>
    <lineage>
        <taxon>Bacteria</taxon>
        <taxon>Bacillati</taxon>
        <taxon>Actinomycetota</taxon>
        <taxon>Actinomycetes</taxon>
        <taxon>Mycobacteriales</taxon>
        <taxon>Nocardiaceae</taxon>
        <taxon>Rhodococcus</taxon>
    </lineage>
</organism>
<protein>
    <submittedName>
        <fullName evidence="1">Uncharacterized protein</fullName>
    </submittedName>
</protein>
<accession>A0A1B1K5S1</accession>
<dbReference type="Proteomes" id="UP000186108">
    <property type="component" value="Chromosome"/>
</dbReference>
<dbReference type="PATRIC" id="fig|37919.13.peg.3383"/>
<sequence length="64" mass="6701">MWLVNKSSGVGMIGGPHDAGDWCSSPGARLGDPVLPLVPFGPVAAEAVKATIEESPMFKTQTKY</sequence>
<reference evidence="1 2" key="1">
    <citation type="submission" date="2014-07" db="EMBL/GenBank/DDBJ databases">
        <authorList>
            <person name="Zhang J.E."/>
            <person name="Yang H."/>
            <person name="Guo J."/>
            <person name="Deng Z."/>
            <person name="Luo H."/>
            <person name="Luo M."/>
            <person name="Zhao B."/>
        </authorList>
    </citation>
    <scope>NUCLEOTIDE SEQUENCE [LARGE SCALE GENOMIC DNA]</scope>
    <source>
        <strain evidence="1 2">1CP</strain>
    </source>
</reference>
<proteinExistence type="predicted"/>
<evidence type="ECO:0000313" key="1">
    <source>
        <dbReference type="EMBL" id="ANS27960.1"/>
    </source>
</evidence>
<name>A0A1B1K5S1_RHOOP</name>
<dbReference type="EMBL" id="CP009111">
    <property type="protein sequence ID" value="ANS27960.1"/>
    <property type="molecule type" value="Genomic_DNA"/>
</dbReference>
<gene>
    <name evidence="1" type="ORF">R1CP_16360</name>
</gene>
<evidence type="ECO:0000313" key="2">
    <source>
        <dbReference type="Proteomes" id="UP000186108"/>
    </source>
</evidence>